<dbReference type="GO" id="GO:0005886">
    <property type="term" value="C:plasma membrane"/>
    <property type="evidence" value="ECO:0007669"/>
    <property type="project" value="TreeGrafter"/>
</dbReference>
<feature type="transmembrane region" description="Helical" evidence="10">
    <location>
        <begin position="100"/>
        <end position="122"/>
    </location>
</feature>
<evidence type="ECO:0000256" key="4">
    <source>
        <dbReference type="ARBA" id="ARBA00022737"/>
    </source>
</evidence>
<comment type="subcellular location">
    <subcellularLocation>
        <location evidence="1">Membrane</location>
        <topology evidence="1">Multi-pass membrane protein</topology>
    </subcellularLocation>
</comment>
<evidence type="ECO:0000256" key="10">
    <source>
        <dbReference type="SAM" id="Phobius"/>
    </source>
</evidence>
<dbReference type="PANTHER" id="PTHR22777:SF17">
    <property type="entry name" value="UPF0053 PROTEIN SLL0260"/>
    <property type="match status" value="1"/>
</dbReference>
<feature type="domain" description="CBS" evidence="11">
    <location>
        <begin position="283"/>
        <end position="340"/>
    </location>
</feature>
<dbReference type="Pfam" id="PF03471">
    <property type="entry name" value="CorC_HlyC"/>
    <property type="match status" value="1"/>
</dbReference>
<keyword evidence="6 8" id="KW-0129">CBS domain</keyword>
<gene>
    <name evidence="13" type="ORF">IAB63_00210</name>
</gene>
<dbReference type="InterPro" id="IPR002550">
    <property type="entry name" value="CNNM"/>
</dbReference>
<dbReference type="SUPFAM" id="SSF54631">
    <property type="entry name" value="CBS-domain pair"/>
    <property type="match status" value="1"/>
</dbReference>
<dbReference type="GO" id="GO:0050660">
    <property type="term" value="F:flavin adenine dinucleotide binding"/>
    <property type="evidence" value="ECO:0007669"/>
    <property type="project" value="InterPro"/>
</dbReference>
<feature type="domain" description="CNNM transmembrane" evidence="12">
    <location>
        <begin position="4"/>
        <end position="200"/>
    </location>
</feature>
<protein>
    <submittedName>
        <fullName evidence="13">HlyC/CorC family transporter</fullName>
    </submittedName>
</protein>
<dbReference type="InterPro" id="IPR046342">
    <property type="entry name" value="CBS_dom_sf"/>
</dbReference>
<dbReference type="Gene3D" id="3.10.580.10">
    <property type="entry name" value="CBS-domain"/>
    <property type="match status" value="1"/>
</dbReference>
<sequence>MIFLDSTLAVQLIVLVILIMLSAFFSSAETAFMTVNKIRIRNFEEKGRKNASKIRKLIDNPQKLLSAVLIGNNIVNLSASSLMTIAVTRLLTNLGIGDKVATGVSITTGILTLIILIFGEVTPKNLATRRAEKLCFLYVHPIYALTILFTPIAFIINSISNGLMFLLGMRKDDRESTMTESELRTIINVSHEEGVIENEEKEMISNVVDFGDSMAKDVMIPRIDVSFVPSTASYKEVFNAFKQDMYSRMPVYEESKDNVIGILNLKDFFTYEGRPEDFRISDYLRKPFFTYEYQKTSELLVQMKTESFNFAIVLDEYGATSGIITLEDLLEEIVGEIRDEYDVDEEDEIIQLRDGEYMVDGGTKLEDINEAFGCHIESDDYDSIAGHIINVLEHIPAEGEQIRDGHIRFVVEAMDKNRIDKIHVYLEPSSDEA</sequence>
<dbReference type="InterPro" id="IPR044751">
    <property type="entry name" value="Ion_transp-like_CBS"/>
</dbReference>
<evidence type="ECO:0000259" key="11">
    <source>
        <dbReference type="PROSITE" id="PS51371"/>
    </source>
</evidence>
<evidence type="ECO:0000256" key="2">
    <source>
        <dbReference type="ARBA" id="ARBA00006337"/>
    </source>
</evidence>
<dbReference type="Proteomes" id="UP000824164">
    <property type="component" value="Unassembled WGS sequence"/>
</dbReference>
<organism evidence="13 14">
    <name type="scientific">Candidatus Onthocola gallistercoris</name>
    <dbReference type="NCBI Taxonomy" id="2840876"/>
    <lineage>
        <taxon>Bacteria</taxon>
        <taxon>Bacillati</taxon>
        <taxon>Bacillota</taxon>
        <taxon>Bacilli</taxon>
        <taxon>Candidatus Onthocola</taxon>
    </lineage>
</organism>
<dbReference type="CDD" id="cd04590">
    <property type="entry name" value="CBS_pair_CorC_HlyC_assoc"/>
    <property type="match status" value="1"/>
</dbReference>
<feature type="domain" description="CBS" evidence="11">
    <location>
        <begin position="219"/>
        <end position="278"/>
    </location>
</feature>
<evidence type="ECO:0000256" key="7">
    <source>
        <dbReference type="ARBA" id="ARBA00023136"/>
    </source>
</evidence>
<comment type="caution">
    <text evidence="13">The sequence shown here is derived from an EMBL/GenBank/DDBJ whole genome shotgun (WGS) entry which is preliminary data.</text>
</comment>
<reference evidence="13" key="1">
    <citation type="submission" date="2020-10" db="EMBL/GenBank/DDBJ databases">
        <authorList>
            <person name="Gilroy R."/>
        </authorList>
    </citation>
    <scope>NUCLEOTIDE SEQUENCE</scope>
    <source>
        <strain evidence="13">CHK187-14744</strain>
    </source>
</reference>
<keyword evidence="4" id="KW-0677">Repeat</keyword>
<dbReference type="PROSITE" id="PS51846">
    <property type="entry name" value="CNNM"/>
    <property type="match status" value="1"/>
</dbReference>
<dbReference type="InterPro" id="IPR005170">
    <property type="entry name" value="Transptr-assoc_dom"/>
</dbReference>
<reference evidence="13" key="2">
    <citation type="journal article" date="2021" name="PeerJ">
        <title>Extensive microbial diversity within the chicken gut microbiome revealed by metagenomics and culture.</title>
        <authorList>
            <person name="Gilroy R."/>
            <person name="Ravi A."/>
            <person name="Getino M."/>
            <person name="Pursley I."/>
            <person name="Horton D.L."/>
            <person name="Alikhan N.F."/>
            <person name="Baker D."/>
            <person name="Gharbi K."/>
            <person name="Hall N."/>
            <person name="Watson M."/>
            <person name="Adriaenssens E.M."/>
            <person name="Foster-Nyarko E."/>
            <person name="Jarju S."/>
            <person name="Secka A."/>
            <person name="Antonio M."/>
            <person name="Oren A."/>
            <person name="Chaudhuri R.R."/>
            <person name="La Ragione R."/>
            <person name="Hildebrand F."/>
            <person name="Pallen M.J."/>
        </authorList>
    </citation>
    <scope>NUCLEOTIDE SEQUENCE</scope>
    <source>
        <strain evidence="13">CHK187-14744</strain>
    </source>
</reference>
<evidence type="ECO:0000256" key="1">
    <source>
        <dbReference type="ARBA" id="ARBA00004141"/>
    </source>
</evidence>
<dbReference type="SUPFAM" id="SSF56176">
    <property type="entry name" value="FAD-binding/transporter-associated domain-like"/>
    <property type="match status" value="1"/>
</dbReference>
<dbReference type="Pfam" id="PF00571">
    <property type="entry name" value="CBS"/>
    <property type="match status" value="2"/>
</dbReference>
<evidence type="ECO:0000256" key="9">
    <source>
        <dbReference type="PROSITE-ProRule" id="PRU01193"/>
    </source>
</evidence>
<comment type="similarity">
    <text evidence="2">Belongs to the UPF0053 family.</text>
</comment>
<dbReference type="PROSITE" id="PS51371">
    <property type="entry name" value="CBS"/>
    <property type="match status" value="2"/>
</dbReference>
<dbReference type="Gene3D" id="3.30.465.10">
    <property type="match status" value="1"/>
</dbReference>
<evidence type="ECO:0000256" key="6">
    <source>
        <dbReference type="ARBA" id="ARBA00023122"/>
    </source>
</evidence>
<dbReference type="InterPro" id="IPR036318">
    <property type="entry name" value="FAD-bd_PCMH-like_sf"/>
</dbReference>
<proteinExistence type="inferred from homology"/>
<accession>A0A9D1HDV4</accession>
<evidence type="ECO:0000256" key="5">
    <source>
        <dbReference type="ARBA" id="ARBA00022989"/>
    </source>
</evidence>
<evidence type="ECO:0000256" key="3">
    <source>
        <dbReference type="ARBA" id="ARBA00022692"/>
    </source>
</evidence>
<dbReference type="Pfam" id="PF01595">
    <property type="entry name" value="CNNM"/>
    <property type="match status" value="1"/>
</dbReference>
<keyword evidence="7 9" id="KW-0472">Membrane</keyword>
<dbReference type="InterPro" id="IPR016169">
    <property type="entry name" value="FAD-bd_PCMH_sub2"/>
</dbReference>
<feature type="transmembrane region" description="Helical" evidence="10">
    <location>
        <begin position="134"/>
        <end position="156"/>
    </location>
</feature>
<name>A0A9D1HDV4_9FIRM</name>
<evidence type="ECO:0000256" key="8">
    <source>
        <dbReference type="PROSITE-ProRule" id="PRU00703"/>
    </source>
</evidence>
<dbReference type="InterPro" id="IPR000644">
    <property type="entry name" value="CBS_dom"/>
</dbReference>
<dbReference type="SMART" id="SM01091">
    <property type="entry name" value="CorC_HlyC"/>
    <property type="match status" value="1"/>
</dbReference>
<feature type="transmembrane region" description="Helical" evidence="10">
    <location>
        <begin position="12"/>
        <end position="32"/>
    </location>
</feature>
<dbReference type="AlphaFoldDB" id="A0A9D1HDV4"/>
<evidence type="ECO:0000313" key="13">
    <source>
        <dbReference type="EMBL" id="HIU01660.1"/>
    </source>
</evidence>
<keyword evidence="5 9" id="KW-1133">Transmembrane helix</keyword>
<feature type="transmembrane region" description="Helical" evidence="10">
    <location>
        <begin position="64"/>
        <end position="88"/>
    </location>
</feature>
<dbReference type="PANTHER" id="PTHR22777">
    <property type="entry name" value="HEMOLYSIN-RELATED"/>
    <property type="match status" value="1"/>
</dbReference>
<keyword evidence="3 9" id="KW-0812">Transmembrane</keyword>
<evidence type="ECO:0000259" key="12">
    <source>
        <dbReference type="PROSITE" id="PS51846"/>
    </source>
</evidence>
<evidence type="ECO:0000313" key="14">
    <source>
        <dbReference type="Proteomes" id="UP000824164"/>
    </source>
</evidence>
<dbReference type="FunFam" id="3.10.580.10:FF:000002">
    <property type="entry name" value="Magnesium/cobalt efflux protein CorC"/>
    <property type="match status" value="1"/>
</dbReference>
<dbReference type="EMBL" id="DVLT01000001">
    <property type="protein sequence ID" value="HIU01660.1"/>
    <property type="molecule type" value="Genomic_DNA"/>
</dbReference>